<dbReference type="EMBL" id="BSPB01000084">
    <property type="protein sequence ID" value="GLS16795.1"/>
    <property type="molecule type" value="Genomic_DNA"/>
</dbReference>
<protein>
    <recommendedName>
        <fullName evidence="1">DUF4136 domain-containing protein</fullName>
    </recommendedName>
</protein>
<evidence type="ECO:0000259" key="1">
    <source>
        <dbReference type="Pfam" id="PF13590"/>
    </source>
</evidence>
<reference evidence="3" key="1">
    <citation type="journal article" date="2019" name="Int. J. Syst. Evol. Microbiol.">
        <title>The Global Catalogue of Microorganisms (GCM) 10K type strain sequencing project: providing services to taxonomists for standard genome sequencing and annotation.</title>
        <authorList>
            <consortium name="The Broad Institute Genomics Platform"/>
            <consortium name="The Broad Institute Genome Sequencing Center for Infectious Disease"/>
            <person name="Wu L."/>
            <person name="Ma J."/>
        </authorList>
    </citation>
    <scope>NUCLEOTIDE SEQUENCE [LARGE SCALE GENOMIC DNA]</scope>
    <source>
        <strain evidence="3">NBRC 109341</strain>
    </source>
</reference>
<evidence type="ECO:0000313" key="2">
    <source>
        <dbReference type="EMBL" id="GLS16795.1"/>
    </source>
</evidence>
<accession>A0ABQ6CDD1</accession>
<name>A0ABQ6CDD1_9BURK</name>
<evidence type="ECO:0000313" key="3">
    <source>
        <dbReference type="Proteomes" id="UP001156903"/>
    </source>
</evidence>
<organism evidence="2 3">
    <name type="scientific">Hydrogenophaga electricum</name>
    <dbReference type="NCBI Taxonomy" id="1230953"/>
    <lineage>
        <taxon>Bacteria</taxon>
        <taxon>Pseudomonadati</taxon>
        <taxon>Pseudomonadota</taxon>
        <taxon>Betaproteobacteria</taxon>
        <taxon>Burkholderiales</taxon>
        <taxon>Comamonadaceae</taxon>
        <taxon>Hydrogenophaga</taxon>
    </lineage>
</organism>
<dbReference type="Proteomes" id="UP001156903">
    <property type="component" value="Unassembled WGS sequence"/>
</dbReference>
<keyword evidence="3" id="KW-1185">Reference proteome</keyword>
<dbReference type="Pfam" id="PF13590">
    <property type="entry name" value="DUF4136"/>
    <property type="match status" value="1"/>
</dbReference>
<proteinExistence type="predicted"/>
<dbReference type="InterPro" id="IPR025411">
    <property type="entry name" value="DUF4136"/>
</dbReference>
<comment type="caution">
    <text evidence="2">The sequence shown here is derived from an EMBL/GenBank/DDBJ whole genome shotgun (WGS) entry which is preliminary data.</text>
</comment>
<dbReference type="RefSeq" id="WP_284309473.1">
    <property type="nucleotide sequence ID" value="NZ_BSPB01000084.1"/>
</dbReference>
<sequence>MMSPSYSAPRPRPRGWTRLAAVAGLVLTLGLGGCASVYLVDSEVQSFARWSPPPAPAAPQWYLFDRLPSQNEGPAARAQTELEQLALQQLAPLGWRVAGTDDPAPTWRVQVQASTLRLPHAPWESPADAFGPGYRMGRLPSGQAFWMPGGMRIATPYYERRLSLLVRDARTGQVVYETQAAHDGRWNDSPEIWRAMLSAALRDFPQPPAGQRHIAIEVPR</sequence>
<gene>
    <name evidence="2" type="ORF">GCM10007935_42410</name>
</gene>
<feature type="domain" description="DUF4136" evidence="1">
    <location>
        <begin position="71"/>
        <end position="205"/>
    </location>
</feature>